<evidence type="ECO:0000313" key="5">
    <source>
        <dbReference type="EMBL" id="RJF88888.1"/>
    </source>
</evidence>
<dbReference type="AlphaFoldDB" id="A0A418WFV6"/>
<dbReference type="InterPro" id="IPR018060">
    <property type="entry name" value="HTH_AraC"/>
</dbReference>
<dbReference type="PANTHER" id="PTHR46796:SF6">
    <property type="entry name" value="ARAC SUBFAMILY"/>
    <property type="match status" value="1"/>
</dbReference>
<dbReference type="Gene3D" id="1.10.10.60">
    <property type="entry name" value="Homeodomain-like"/>
    <property type="match status" value="1"/>
</dbReference>
<organism evidence="5 6">
    <name type="scientific">Oleomonas cavernae</name>
    <dbReference type="NCBI Taxonomy" id="2320859"/>
    <lineage>
        <taxon>Bacteria</taxon>
        <taxon>Pseudomonadati</taxon>
        <taxon>Pseudomonadota</taxon>
        <taxon>Alphaproteobacteria</taxon>
        <taxon>Acetobacterales</taxon>
        <taxon>Acetobacteraceae</taxon>
        <taxon>Oleomonas</taxon>
    </lineage>
</organism>
<dbReference type="GO" id="GO:0043565">
    <property type="term" value="F:sequence-specific DNA binding"/>
    <property type="evidence" value="ECO:0007669"/>
    <property type="project" value="InterPro"/>
</dbReference>
<protein>
    <submittedName>
        <fullName evidence="5">Helix-turn-helix domain-containing protein</fullName>
    </submittedName>
</protein>
<dbReference type="InterPro" id="IPR020449">
    <property type="entry name" value="Tscrpt_reg_AraC-type_HTH"/>
</dbReference>
<dbReference type="InterPro" id="IPR009057">
    <property type="entry name" value="Homeodomain-like_sf"/>
</dbReference>
<dbReference type="SUPFAM" id="SSF46689">
    <property type="entry name" value="Homeodomain-like"/>
    <property type="match status" value="1"/>
</dbReference>
<evidence type="ECO:0000256" key="1">
    <source>
        <dbReference type="ARBA" id="ARBA00023015"/>
    </source>
</evidence>
<gene>
    <name evidence="5" type="ORF">D3874_19475</name>
</gene>
<dbReference type="PANTHER" id="PTHR46796">
    <property type="entry name" value="HTH-TYPE TRANSCRIPTIONAL ACTIVATOR RHAS-RELATED"/>
    <property type="match status" value="1"/>
</dbReference>
<dbReference type="PROSITE" id="PS01124">
    <property type="entry name" value="HTH_ARAC_FAMILY_2"/>
    <property type="match status" value="1"/>
</dbReference>
<name>A0A418WFV6_9PROT</name>
<evidence type="ECO:0000313" key="6">
    <source>
        <dbReference type="Proteomes" id="UP000284605"/>
    </source>
</evidence>
<keyword evidence="3" id="KW-0804">Transcription</keyword>
<comment type="caution">
    <text evidence="5">The sequence shown here is derived from an EMBL/GenBank/DDBJ whole genome shotgun (WGS) entry which is preliminary data.</text>
</comment>
<dbReference type="Pfam" id="PF12833">
    <property type="entry name" value="HTH_18"/>
    <property type="match status" value="1"/>
</dbReference>
<dbReference type="Proteomes" id="UP000284605">
    <property type="component" value="Unassembled WGS sequence"/>
</dbReference>
<dbReference type="SMART" id="SM00342">
    <property type="entry name" value="HTH_ARAC"/>
    <property type="match status" value="1"/>
</dbReference>
<evidence type="ECO:0000256" key="2">
    <source>
        <dbReference type="ARBA" id="ARBA00023125"/>
    </source>
</evidence>
<keyword evidence="1" id="KW-0805">Transcription regulation</keyword>
<dbReference type="EMBL" id="QYUK01000011">
    <property type="protein sequence ID" value="RJF88888.1"/>
    <property type="molecule type" value="Genomic_DNA"/>
</dbReference>
<feature type="domain" description="HTH araC/xylS-type" evidence="4">
    <location>
        <begin position="234"/>
        <end position="334"/>
    </location>
</feature>
<reference evidence="5 6" key="1">
    <citation type="submission" date="2018-09" db="EMBL/GenBank/DDBJ databases">
        <authorList>
            <person name="Zhu H."/>
        </authorList>
    </citation>
    <scope>NUCLEOTIDE SEQUENCE [LARGE SCALE GENOMIC DNA]</scope>
    <source>
        <strain evidence="5 6">K1W22B-8</strain>
    </source>
</reference>
<dbReference type="InterPro" id="IPR035418">
    <property type="entry name" value="AraC-bd_2"/>
</dbReference>
<accession>A0A418WFV6</accession>
<proteinExistence type="predicted"/>
<sequence length="340" mass="37712">MSGLGEACPLPYAQLSSTGCAMFQEYAATAVAAPARAEYWQGAVSSVVFPLASSFEAPERFRGTLKSWDLGRASVVYMASGAIRYSRERQHLAADKEECVLASFAARSDICFSQDGLELTCRKNQFLIERSHRPSLFVQPDVNEIWSLKLPISQLRPRIRTIDQWTSLVCDAENGAGGMLFDMLRLVPRRIAGADPAVLDGIGRSLLDLLVLAIENDPRALTSRKSSVQAGHLARIERFIRQNLSNPALSADLIARAHGISTRYLHCLFSGSELSLGQWIRELRLEACREQLSEPACRETVAEIAYRWGFSDQARFSRHFKARFGHSPRAARALARGGLR</sequence>
<dbReference type="PRINTS" id="PR00032">
    <property type="entry name" value="HTHARAC"/>
</dbReference>
<keyword evidence="2" id="KW-0238">DNA-binding</keyword>
<dbReference type="InterPro" id="IPR050204">
    <property type="entry name" value="AraC_XylS_family_regulators"/>
</dbReference>
<dbReference type="Pfam" id="PF14525">
    <property type="entry name" value="AraC_binding_2"/>
    <property type="match status" value="1"/>
</dbReference>
<evidence type="ECO:0000259" key="4">
    <source>
        <dbReference type="PROSITE" id="PS01124"/>
    </source>
</evidence>
<evidence type="ECO:0000256" key="3">
    <source>
        <dbReference type="ARBA" id="ARBA00023163"/>
    </source>
</evidence>
<dbReference type="GO" id="GO:0003700">
    <property type="term" value="F:DNA-binding transcription factor activity"/>
    <property type="evidence" value="ECO:0007669"/>
    <property type="project" value="InterPro"/>
</dbReference>
<keyword evidence="6" id="KW-1185">Reference proteome</keyword>